<feature type="transmembrane region" description="Helical" evidence="1">
    <location>
        <begin position="166"/>
        <end position="188"/>
    </location>
</feature>
<evidence type="ECO:0000313" key="2">
    <source>
        <dbReference type="EMBL" id="MBB5626723.1"/>
    </source>
</evidence>
<feature type="transmembrane region" description="Helical" evidence="1">
    <location>
        <begin position="69"/>
        <end position="94"/>
    </location>
</feature>
<dbReference type="RefSeq" id="WP_184610855.1">
    <property type="nucleotide sequence ID" value="NZ_BOOS01000030.1"/>
</dbReference>
<keyword evidence="1" id="KW-1133">Transmembrane helix</keyword>
<keyword evidence="1" id="KW-0812">Transmembrane</keyword>
<dbReference type="EMBL" id="JACHBR010000001">
    <property type="protein sequence ID" value="MBB5626723.1"/>
    <property type="molecule type" value="Genomic_DNA"/>
</dbReference>
<organism evidence="2 3">
    <name type="scientific">Sphaerisporangium krabiense</name>
    <dbReference type="NCBI Taxonomy" id="763782"/>
    <lineage>
        <taxon>Bacteria</taxon>
        <taxon>Bacillati</taxon>
        <taxon>Actinomycetota</taxon>
        <taxon>Actinomycetes</taxon>
        <taxon>Streptosporangiales</taxon>
        <taxon>Streptosporangiaceae</taxon>
        <taxon>Sphaerisporangium</taxon>
    </lineage>
</organism>
<dbReference type="AlphaFoldDB" id="A0A7W9DPU4"/>
<feature type="transmembrane region" description="Helical" evidence="1">
    <location>
        <begin position="115"/>
        <end position="146"/>
    </location>
</feature>
<feature type="transmembrane region" description="Helical" evidence="1">
    <location>
        <begin position="12"/>
        <end position="35"/>
    </location>
</feature>
<feature type="transmembrane region" description="Helical" evidence="1">
    <location>
        <begin position="239"/>
        <end position="261"/>
    </location>
</feature>
<dbReference type="Proteomes" id="UP000588112">
    <property type="component" value="Unassembled WGS sequence"/>
</dbReference>
<proteinExistence type="predicted"/>
<sequence length="266" mass="27074">MSAMTAAVRAELTKIVSLPAVWIATGVIVGLHLLLSAVNVDLTADAVHKITPAGTIEIFAGDPRPAHRALVGFLVASSFQMAVFLPVVGAIIAGQEFRADQLGRSLLAVPRRGRLVAAKALAAAVHLLATSVVIAAISAVFMYIAVKDWDPGLPVSAGAWLGQAKFAAFAVLTGLLGLAVTMIARGALAGVGVTVALTAATMTQALTAVSPALDALLPVSAGRNLLLDPAGDDLTAGPWHAVAVLVAWPLAATLTAAILLARRDAR</sequence>
<comment type="caution">
    <text evidence="2">The sequence shown here is derived from an EMBL/GenBank/DDBJ whole genome shotgun (WGS) entry which is preliminary data.</text>
</comment>
<evidence type="ECO:0000256" key="1">
    <source>
        <dbReference type="SAM" id="Phobius"/>
    </source>
</evidence>
<evidence type="ECO:0000313" key="3">
    <source>
        <dbReference type="Proteomes" id="UP000588112"/>
    </source>
</evidence>
<accession>A0A7W9DPU4</accession>
<name>A0A7W9DPU4_9ACTN</name>
<protein>
    <submittedName>
        <fullName evidence="2">ABC-type transport system involved in multi-copper enzyme maturation permease subunit</fullName>
    </submittedName>
</protein>
<keyword evidence="3" id="KW-1185">Reference proteome</keyword>
<keyword evidence="1" id="KW-0472">Membrane</keyword>
<feature type="transmembrane region" description="Helical" evidence="1">
    <location>
        <begin position="195"/>
        <end position="219"/>
    </location>
</feature>
<reference evidence="2 3" key="1">
    <citation type="submission" date="2020-08" db="EMBL/GenBank/DDBJ databases">
        <title>Sequencing the genomes of 1000 actinobacteria strains.</title>
        <authorList>
            <person name="Klenk H.-P."/>
        </authorList>
    </citation>
    <scope>NUCLEOTIDE SEQUENCE [LARGE SCALE GENOMIC DNA]</scope>
    <source>
        <strain evidence="2 3">DSM 45790</strain>
    </source>
</reference>
<gene>
    <name evidence="2" type="ORF">BJ981_002422</name>
</gene>